<evidence type="ECO:0008006" key="3">
    <source>
        <dbReference type="Google" id="ProtNLM"/>
    </source>
</evidence>
<proteinExistence type="predicted"/>
<reference evidence="1" key="1">
    <citation type="journal article" date="2023" name="Antonie Van Leeuwenhoek">
        <title>Mesoterricola silvestris gen. nov., sp. nov., Mesoterricola sediminis sp. nov., Geothrix oryzae sp. nov., Geothrix edaphica sp. nov., Geothrix rubra sp. nov., and Geothrix limicola sp. nov., six novel members of Acidobacteriota isolated from soils.</title>
        <authorList>
            <person name="Itoh H."/>
            <person name="Sugisawa Y."/>
            <person name="Mise K."/>
            <person name="Xu Z."/>
            <person name="Kuniyasu M."/>
            <person name="Ushijima N."/>
            <person name="Kawano K."/>
            <person name="Kobayashi E."/>
            <person name="Shiratori Y."/>
            <person name="Masuda Y."/>
            <person name="Senoo K."/>
        </authorList>
    </citation>
    <scope>NUCLEOTIDE SEQUENCE</scope>
    <source>
        <strain evidence="1">Red802</strain>
    </source>
</reference>
<keyword evidence="2" id="KW-1185">Reference proteome</keyword>
<dbReference type="EMBL" id="BSDC01000001">
    <property type="protein sequence ID" value="GLH67051.1"/>
    <property type="molecule type" value="Genomic_DNA"/>
</dbReference>
<accession>A0ABQ5PXH3</accession>
<gene>
    <name evidence="1" type="ORF">GETHED_14150</name>
</gene>
<organism evidence="1 2">
    <name type="scientific">Geothrix edaphica</name>
    <dbReference type="NCBI Taxonomy" id="2927976"/>
    <lineage>
        <taxon>Bacteria</taxon>
        <taxon>Pseudomonadati</taxon>
        <taxon>Acidobacteriota</taxon>
        <taxon>Holophagae</taxon>
        <taxon>Holophagales</taxon>
        <taxon>Holophagaceae</taxon>
        <taxon>Geothrix</taxon>
    </lineage>
</organism>
<protein>
    <recommendedName>
        <fullName evidence="3">DUF4123 domain-containing protein</fullName>
    </recommendedName>
</protein>
<name>A0ABQ5PXH3_9BACT</name>
<evidence type="ECO:0000313" key="1">
    <source>
        <dbReference type="EMBL" id="GLH67051.1"/>
    </source>
</evidence>
<sequence length="236" mass="25327">MASHDSLIHLHCGDASALVHRRSGLPGSLRICRDSPAVGPWVAEASQLPALRAGWWGVPGDEGSLRPVLSDLGGTAEPVLWFGPDPWEQACLLWVLAELPEGTLSDLVPLDCSVAQTAPAALPGLFIGRVLLEEETLTQARSLWAGFLERGWGALAGCGIPALPWLARALARLAEDHPVEGPGRTRMQIRGLLDQGVHDLPALMAGLRKLEDPRHGAWYGDRFVAKVVESMEARLG</sequence>
<dbReference type="Proteomes" id="UP001165044">
    <property type="component" value="Unassembled WGS sequence"/>
</dbReference>
<dbReference type="RefSeq" id="WP_285607866.1">
    <property type="nucleotide sequence ID" value="NZ_BSDC01000001.1"/>
</dbReference>
<evidence type="ECO:0000313" key="2">
    <source>
        <dbReference type="Proteomes" id="UP001165044"/>
    </source>
</evidence>
<comment type="caution">
    <text evidence="1">The sequence shown here is derived from an EMBL/GenBank/DDBJ whole genome shotgun (WGS) entry which is preliminary data.</text>
</comment>